<organism evidence="1 2">
    <name type="scientific">Neocucurbitaria cava</name>
    <dbReference type="NCBI Taxonomy" id="798079"/>
    <lineage>
        <taxon>Eukaryota</taxon>
        <taxon>Fungi</taxon>
        <taxon>Dikarya</taxon>
        <taxon>Ascomycota</taxon>
        <taxon>Pezizomycotina</taxon>
        <taxon>Dothideomycetes</taxon>
        <taxon>Pleosporomycetidae</taxon>
        <taxon>Pleosporales</taxon>
        <taxon>Pleosporineae</taxon>
        <taxon>Cucurbitariaceae</taxon>
        <taxon>Neocucurbitaria</taxon>
    </lineage>
</organism>
<accession>A0A9W8Y8I8</accession>
<name>A0A9W8Y8I8_9PLEO</name>
<dbReference type="AlphaFoldDB" id="A0A9W8Y8I8"/>
<evidence type="ECO:0000313" key="1">
    <source>
        <dbReference type="EMBL" id="KAJ4368351.1"/>
    </source>
</evidence>
<evidence type="ECO:0008006" key="3">
    <source>
        <dbReference type="Google" id="ProtNLM"/>
    </source>
</evidence>
<dbReference type="EMBL" id="JAPEUY010000011">
    <property type="protein sequence ID" value="KAJ4368351.1"/>
    <property type="molecule type" value="Genomic_DNA"/>
</dbReference>
<protein>
    <recommendedName>
        <fullName evidence="3">F-box domain-containing protein</fullName>
    </recommendedName>
</protein>
<comment type="caution">
    <text evidence="1">The sequence shown here is derived from an EMBL/GenBank/DDBJ whole genome shotgun (WGS) entry which is preliminary data.</text>
</comment>
<proteinExistence type="predicted"/>
<reference evidence="1" key="1">
    <citation type="submission" date="2022-10" db="EMBL/GenBank/DDBJ databases">
        <title>Tapping the CABI collections for fungal endophytes: first genome assemblies for Collariella, Neodidymelliopsis, Ascochyta clinopodiicola, Didymella pomorum, Didymosphaeria variabile, Neocosmospora piperis and Neocucurbitaria cava.</title>
        <authorList>
            <person name="Hill R."/>
        </authorList>
    </citation>
    <scope>NUCLEOTIDE SEQUENCE</scope>
    <source>
        <strain evidence="1">IMI 356814</strain>
    </source>
</reference>
<sequence>MAAKAGVTKRRVSTVLAASGSSVPSMSFMEGLFGDEFPEAFATSGGRAARNSNSVTDLPAELLAMICEHLSNLDIKRLRLAGRYLAANVDLRIGRAYISPNSANLNCLQKILGHPRYRNRVLEVVWDDAQLEEYPTLDSFRHAISIDEAKTKQDIEKRLEGAISGYEDANSEYRALERDDFFSRDGQLTEVAKGILLRYGDQLSRDMIARNKTIMSVEQSYDLYQRLYREEQEIIERGLDVVALRHALTGFPNLRRITLTSEVWRPWNLYPHYDTPFYRSLPPGFRKPSVWPWLGERPGATPAQGAHREKVLSERDIGKLPKEFRGYNILVSTLLELLPSIRLEEFIIDAGKERIGIPHRLFTPKSSSLEETVRMFRLVPLKRLQLVFNPDGFVRRPDCDNALNLIKQTLSELHHLEHFDLSLQWNPRRLSPGSTGWYINATIILPPATVRNLKIFALRNAFVLEDGLVALVQHLTSAEHITLDNVMLMRIHGAHAQNQEDLTSTEFRLFNRLKEHYAASGSGVSHPRFEWRQPIDEPKEYRRCNLVGEEIGAFLYDGRECPFEDHTGLEFIKRGVGWVVDDRDRKFCVRKGEEGMGDVGTYYATDELGTNGL</sequence>
<gene>
    <name evidence="1" type="ORF">N0V83_006707</name>
</gene>
<evidence type="ECO:0000313" key="2">
    <source>
        <dbReference type="Proteomes" id="UP001140560"/>
    </source>
</evidence>
<dbReference type="Proteomes" id="UP001140560">
    <property type="component" value="Unassembled WGS sequence"/>
</dbReference>
<dbReference type="OrthoDB" id="5422579at2759"/>
<keyword evidence="2" id="KW-1185">Reference proteome</keyword>